<dbReference type="InterPro" id="IPR033447">
    <property type="entry name" value="OSK"/>
</dbReference>
<evidence type="ECO:0000259" key="1">
    <source>
        <dbReference type="Pfam" id="PF17182"/>
    </source>
</evidence>
<accession>A0A7R9PE22</accession>
<dbReference type="SUPFAM" id="SSF52266">
    <property type="entry name" value="SGNH hydrolase"/>
    <property type="match status" value="1"/>
</dbReference>
<reference evidence="2" key="1">
    <citation type="submission" date="2020-11" db="EMBL/GenBank/DDBJ databases">
        <authorList>
            <person name="Tran Van P."/>
        </authorList>
    </citation>
    <scope>NUCLEOTIDE SEQUENCE</scope>
</reference>
<organism evidence="2">
    <name type="scientific">Timema californicum</name>
    <name type="common">California timema</name>
    <name type="synonym">Walking stick</name>
    <dbReference type="NCBI Taxonomy" id="61474"/>
    <lineage>
        <taxon>Eukaryota</taxon>
        <taxon>Metazoa</taxon>
        <taxon>Ecdysozoa</taxon>
        <taxon>Arthropoda</taxon>
        <taxon>Hexapoda</taxon>
        <taxon>Insecta</taxon>
        <taxon>Pterygota</taxon>
        <taxon>Neoptera</taxon>
        <taxon>Polyneoptera</taxon>
        <taxon>Phasmatodea</taxon>
        <taxon>Timematodea</taxon>
        <taxon>Timematoidea</taxon>
        <taxon>Timematidae</taxon>
        <taxon>Timema</taxon>
    </lineage>
</organism>
<evidence type="ECO:0000313" key="2">
    <source>
        <dbReference type="EMBL" id="CAD7579535.1"/>
    </source>
</evidence>
<dbReference type="AlphaFoldDB" id="A0A7R9PE22"/>
<dbReference type="Gene3D" id="3.40.50.1110">
    <property type="entry name" value="SGNH hydrolase"/>
    <property type="match status" value="1"/>
</dbReference>
<protein>
    <submittedName>
        <fullName evidence="2">(California timema) hypothetical protein</fullName>
    </submittedName>
</protein>
<sequence length="172" mass="19091">MKTSQRCVEVHYPQEEQTLTDGNDRLWGVKLRQYAGLDYSNHYSPSPPGDTSIGHPGESDLPYTGCAANGALQIGLCVSGQKAAQLLRRLRSVLLDSMPLLDNILLMIGVNDFLQGNRLGILKMRLLKIVKLLSSHNKNVVVLTVPPIPKLSMEYNVQLLKYNKFVIKMGST</sequence>
<gene>
    <name evidence="2" type="ORF">TCMB3V08_LOCUS12069</name>
</gene>
<dbReference type="InterPro" id="IPR036514">
    <property type="entry name" value="SGNH_hydro_sf"/>
</dbReference>
<feature type="domain" description="OSK" evidence="1">
    <location>
        <begin position="69"/>
        <end position="168"/>
    </location>
</feature>
<dbReference type="EMBL" id="OE192315">
    <property type="protein sequence ID" value="CAD7579535.1"/>
    <property type="molecule type" value="Genomic_DNA"/>
</dbReference>
<name>A0A7R9PE22_TIMCA</name>
<dbReference type="Pfam" id="PF17182">
    <property type="entry name" value="OSK"/>
    <property type="match status" value="1"/>
</dbReference>
<proteinExistence type="predicted"/>